<name>A0AAV1X4D7_LUPLU</name>
<evidence type="ECO:0000313" key="2">
    <source>
        <dbReference type="Proteomes" id="UP001497480"/>
    </source>
</evidence>
<reference evidence="1 2" key="1">
    <citation type="submission" date="2024-03" db="EMBL/GenBank/DDBJ databases">
        <authorList>
            <person name="Martinez-Hernandez J."/>
        </authorList>
    </citation>
    <scope>NUCLEOTIDE SEQUENCE [LARGE SCALE GENOMIC DNA]</scope>
</reference>
<dbReference type="CDD" id="cd09272">
    <property type="entry name" value="RNase_HI_RT_Ty1"/>
    <property type="match status" value="1"/>
</dbReference>
<dbReference type="PANTHER" id="PTHR11439">
    <property type="entry name" value="GAG-POL-RELATED RETROTRANSPOSON"/>
    <property type="match status" value="1"/>
</dbReference>
<dbReference type="Proteomes" id="UP001497480">
    <property type="component" value="Unassembled WGS sequence"/>
</dbReference>
<dbReference type="PANTHER" id="PTHR11439:SF515">
    <property type="entry name" value="GAG-POL POLYPROTEIN"/>
    <property type="match status" value="1"/>
</dbReference>
<comment type="caution">
    <text evidence="1">The sequence shown here is derived from an EMBL/GenBank/DDBJ whole genome shotgun (WGS) entry which is preliminary data.</text>
</comment>
<protein>
    <submittedName>
        <fullName evidence="1">Uncharacterized protein</fullName>
    </submittedName>
</protein>
<evidence type="ECO:0000313" key="1">
    <source>
        <dbReference type="EMBL" id="CAL0315968.1"/>
    </source>
</evidence>
<proteinExistence type="predicted"/>
<sequence length="301" mass="33934">MSDLGALAYFLGIEFARIKAWILMHQRKYISDVLGRFEMLECNPASTPVESGHNLSTQSSDEQLIESTSYRQVIGSLRYICNTRPDLTFGVGLVSRFMEKPAHSHMQAVKRILRYLKGSLDFGVLLPTSSGQENHSIYGYSDADWSGDKDDRKSTSGYLFKLGEASISWCSRKQNSVALSSYEVEYVSACLGAQQALWLQALGTELGVQNDGELVLFVDNKSTINLAKNPISHGRSKHIETKYHFLRDQVEKGKLSMEFCRSEDQQADILTKALKRDLFQKQRKQLSVISLACMNYEGMLM</sequence>
<keyword evidence="2" id="KW-1185">Reference proteome</keyword>
<dbReference type="AlphaFoldDB" id="A0AAV1X4D7"/>
<accession>A0AAV1X4D7</accession>
<dbReference type="InterPro" id="IPR043502">
    <property type="entry name" value="DNA/RNA_pol_sf"/>
</dbReference>
<dbReference type="SUPFAM" id="SSF56672">
    <property type="entry name" value="DNA/RNA polymerases"/>
    <property type="match status" value="1"/>
</dbReference>
<dbReference type="EMBL" id="CAXHTB010000012">
    <property type="protein sequence ID" value="CAL0315968.1"/>
    <property type="molecule type" value="Genomic_DNA"/>
</dbReference>
<gene>
    <name evidence="1" type="ORF">LLUT_LOCUS17028</name>
</gene>
<organism evidence="1 2">
    <name type="scientific">Lupinus luteus</name>
    <name type="common">European yellow lupine</name>
    <dbReference type="NCBI Taxonomy" id="3873"/>
    <lineage>
        <taxon>Eukaryota</taxon>
        <taxon>Viridiplantae</taxon>
        <taxon>Streptophyta</taxon>
        <taxon>Embryophyta</taxon>
        <taxon>Tracheophyta</taxon>
        <taxon>Spermatophyta</taxon>
        <taxon>Magnoliopsida</taxon>
        <taxon>eudicotyledons</taxon>
        <taxon>Gunneridae</taxon>
        <taxon>Pentapetalae</taxon>
        <taxon>rosids</taxon>
        <taxon>fabids</taxon>
        <taxon>Fabales</taxon>
        <taxon>Fabaceae</taxon>
        <taxon>Papilionoideae</taxon>
        <taxon>50 kb inversion clade</taxon>
        <taxon>genistoids sensu lato</taxon>
        <taxon>core genistoids</taxon>
        <taxon>Genisteae</taxon>
        <taxon>Lupinus</taxon>
    </lineage>
</organism>